<gene>
    <name evidence="1" type="ORF">IWX90DRAFT_319775</name>
</gene>
<keyword evidence="2" id="KW-1185">Reference proteome</keyword>
<dbReference type="Proteomes" id="UP001456524">
    <property type="component" value="Unassembled WGS sequence"/>
</dbReference>
<proteinExistence type="predicted"/>
<sequence length="323" mass="35838">MLSSINHVATSLFIAAPISSLPVKPHPPPRYLAQAWLPVNLGSQNANAPWKFNQPPEALSLPILLNQFRLLSSLSSSLHSCIPSTVFGHNPTSFSFSTQLRHARCHDTTLIPKRLYQLPTWTDPCPSRGGCESRSHSVDKVAVASNAPVWLVVCELSFQGPAGRNLGPNRLSNYGALACSTVCRDHWHKTREPEIKNPVAKFQKSPVLIRRACSNPAATIAIPANIWDAPGSKTGSYRDMILGLASKNFLVFMLIPHTTSPPSFVRLQRREEFQCLASDGSLDLCQCRHFLCAYFEIPTHSRRSRSSSFRASCPITRRKDLKF</sequence>
<organism evidence="1 2">
    <name type="scientific">Phyllosticta citrichinensis</name>
    <dbReference type="NCBI Taxonomy" id="1130410"/>
    <lineage>
        <taxon>Eukaryota</taxon>
        <taxon>Fungi</taxon>
        <taxon>Dikarya</taxon>
        <taxon>Ascomycota</taxon>
        <taxon>Pezizomycotina</taxon>
        <taxon>Dothideomycetes</taxon>
        <taxon>Dothideomycetes incertae sedis</taxon>
        <taxon>Botryosphaeriales</taxon>
        <taxon>Phyllostictaceae</taxon>
        <taxon>Phyllosticta</taxon>
    </lineage>
</organism>
<name>A0ABR1XJT2_9PEZI</name>
<protein>
    <submittedName>
        <fullName evidence="1">Uncharacterized protein</fullName>
    </submittedName>
</protein>
<comment type="caution">
    <text evidence="1">The sequence shown here is derived from an EMBL/GenBank/DDBJ whole genome shotgun (WGS) entry which is preliminary data.</text>
</comment>
<evidence type="ECO:0000313" key="1">
    <source>
        <dbReference type="EMBL" id="KAK8157287.1"/>
    </source>
</evidence>
<dbReference type="EMBL" id="JBBWUH010000009">
    <property type="protein sequence ID" value="KAK8157287.1"/>
    <property type="molecule type" value="Genomic_DNA"/>
</dbReference>
<accession>A0ABR1XJT2</accession>
<reference evidence="1 2" key="1">
    <citation type="journal article" date="2022" name="G3 (Bethesda)">
        <title>Enemy or ally: a genomic approach to elucidate the lifestyle of Phyllosticta citrichinaensis.</title>
        <authorList>
            <person name="Buijs V.A."/>
            <person name="Groenewald J.Z."/>
            <person name="Haridas S."/>
            <person name="LaButti K.M."/>
            <person name="Lipzen A."/>
            <person name="Martin F.M."/>
            <person name="Barry K."/>
            <person name="Grigoriev I.V."/>
            <person name="Crous P.W."/>
            <person name="Seidl M.F."/>
        </authorList>
    </citation>
    <scope>NUCLEOTIDE SEQUENCE [LARGE SCALE GENOMIC DNA]</scope>
    <source>
        <strain evidence="1 2">CBS 129764</strain>
    </source>
</reference>
<evidence type="ECO:0000313" key="2">
    <source>
        <dbReference type="Proteomes" id="UP001456524"/>
    </source>
</evidence>